<dbReference type="InterPro" id="IPR000380">
    <property type="entry name" value="Topo_IA"/>
</dbReference>
<dbReference type="InterPro" id="IPR003601">
    <property type="entry name" value="Topo_IA_2"/>
</dbReference>
<dbReference type="AlphaFoldDB" id="U2LZR1"/>
<dbReference type="CDD" id="cd00186">
    <property type="entry name" value="TOP1Ac"/>
    <property type="match status" value="1"/>
</dbReference>
<sequence>MSNLVIVESPAKAKTIQKYLGKGYDVIASMGHIRDLPKSKLGVDVENGFQPQYTDMKGKEDVIKKLKEHAKKCDHVYLATDPDREGEAISWHIAQLLHLDMNADDRVEFNEITRSGIQAGMSNPHKIDLDLVNAQQARRILDRLVGYKLSPFLWKKVRRGLSAGRVQSVAVRLVVDRENEIRAFVPQEYWSIDAKFTAPPSRKVFAAKLVKVDGKRVDKTEIPDKATADALLERLQNASYSVQNVKKRVTKRHPAPPFITSTLQQDASYRLGFQSKRTMKVAQELYEGVDIDGLGAVGLITYMRTDSLRISAEAQQAAADYVTGKYGAEYLPPERRNYKSKKNAQDAHEAIRPSMPDMTPERVKSSLTADQYKLYRLIWERFIASQMADALLDTVSVDIEADNCMFKATGSTVKFDGFTVLYDDAKGDKSENKNLPELENGMEIKVKSLEGNQHFTQAPPRYTEATLIKALEENGIGRPSTYAPTITTITTHLYVEREGKQLKPTVLGEVTTELMKEHFPNILDVKFTADMENSLDDVERGKKSWVDTLEDFYGDFSKTLETAEEKMEGKRVKVPDEETDIVCDQCGRNMVIKIGRYGRFLACPGFPECKNTKKIVQETAGSCPLCGNKIILKKSKRGRSFYGCNAYPDCNFMTWNVPTEEKCPQCGCTLFQKGGKSGTLVCEKPGCGYSRPVGGGA</sequence>
<dbReference type="NCBIfam" id="TIGR01051">
    <property type="entry name" value="topA_bact"/>
    <property type="match status" value="1"/>
</dbReference>
<feature type="site" description="Interaction with DNA" evidence="10">
    <location>
        <position position="304"/>
    </location>
</feature>
<comment type="caution">
    <text evidence="13">The sequence shown here is derived from an EMBL/GenBank/DDBJ whole genome shotgun (WGS) entry which is preliminary data.</text>
</comment>
<evidence type="ECO:0000259" key="11">
    <source>
        <dbReference type="PROSITE" id="PS50880"/>
    </source>
</evidence>
<dbReference type="CDD" id="cd03363">
    <property type="entry name" value="TOPRIM_TopoIA_TopoI"/>
    <property type="match status" value="1"/>
</dbReference>
<dbReference type="eggNOG" id="COG0550">
    <property type="taxonomic scope" value="Bacteria"/>
</dbReference>
<evidence type="ECO:0000256" key="9">
    <source>
        <dbReference type="ARBA" id="ARBA00023235"/>
    </source>
</evidence>
<dbReference type="Pfam" id="PF01131">
    <property type="entry name" value="Topoisom_bac"/>
    <property type="match status" value="1"/>
</dbReference>
<dbReference type="PATRIC" id="fig|411473.3.peg.1970"/>
<dbReference type="HOGENOM" id="CLU_002929_4_3_9"/>
<evidence type="ECO:0000313" key="13">
    <source>
        <dbReference type="EMBL" id="ERJ92533.1"/>
    </source>
</evidence>
<dbReference type="PANTHER" id="PTHR42785:SF1">
    <property type="entry name" value="DNA TOPOISOMERASE"/>
    <property type="match status" value="1"/>
</dbReference>
<feature type="site" description="Interaction with DNA" evidence="10">
    <location>
        <position position="142"/>
    </location>
</feature>
<keyword evidence="14" id="KW-1185">Reference proteome</keyword>
<feature type="site" description="Interaction with DNA" evidence="10">
    <location>
        <position position="139"/>
    </location>
</feature>
<dbReference type="STRING" id="411473.RUMCAL_02372"/>
<dbReference type="PRINTS" id="PR00417">
    <property type="entry name" value="PRTPISMRASEI"/>
</dbReference>
<evidence type="ECO:0000256" key="10">
    <source>
        <dbReference type="HAMAP-Rule" id="MF_00952"/>
    </source>
</evidence>
<dbReference type="Pfam" id="PF01751">
    <property type="entry name" value="Toprim"/>
    <property type="match status" value="1"/>
</dbReference>
<evidence type="ECO:0000313" key="14">
    <source>
        <dbReference type="Proteomes" id="UP000016662"/>
    </source>
</evidence>
<dbReference type="SUPFAM" id="SSF56712">
    <property type="entry name" value="Prokaryotic type I DNA topoisomerase"/>
    <property type="match status" value="1"/>
</dbReference>
<comment type="subunit">
    <text evidence="10">Monomer.</text>
</comment>
<evidence type="ECO:0000256" key="4">
    <source>
        <dbReference type="ARBA" id="ARBA00022771"/>
    </source>
</evidence>
<comment type="similarity">
    <text evidence="2 10">Belongs to the type IA topoisomerase family.</text>
</comment>
<dbReference type="GO" id="GO:0005694">
    <property type="term" value="C:chromosome"/>
    <property type="evidence" value="ECO:0007669"/>
    <property type="project" value="InterPro"/>
</dbReference>
<reference evidence="13 14" key="1">
    <citation type="submission" date="2013-07" db="EMBL/GenBank/DDBJ databases">
        <authorList>
            <person name="Weinstock G."/>
            <person name="Sodergren E."/>
            <person name="Wylie T."/>
            <person name="Fulton L."/>
            <person name="Fulton R."/>
            <person name="Fronick C."/>
            <person name="O'Laughlin M."/>
            <person name="Godfrey J."/>
            <person name="Miner T."/>
            <person name="Herter B."/>
            <person name="Appelbaum E."/>
            <person name="Cordes M."/>
            <person name="Lek S."/>
            <person name="Wollam A."/>
            <person name="Pepin K.H."/>
            <person name="Palsikar V.B."/>
            <person name="Mitreva M."/>
            <person name="Wilson R.K."/>
        </authorList>
    </citation>
    <scope>NUCLEOTIDE SEQUENCE [LARGE SCALE GENOMIC DNA]</scope>
    <source>
        <strain evidence="13 14">ATCC 27760</strain>
    </source>
</reference>
<dbReference type="PANTHER" id="PTHR42785">
    <property type="entry name" value="DNA TOPOISOMERASE, TYPE IA, CORE"/>
    <property type="match status" value="1"/>
</dbReference>
<keyword evidence="9 10" id="KW-0413">Isomerase</keyword>
<dbReference type="SMART" id="SM00437">
    <property type="entry name" value="TOP1Ac"/>
    <property type="match status" value="1"/>
</dbReference>
<dbReference type="InterPro" id="IPR005733">
    <property type="entry name" value="TopoI_bac-type"/>
</dbReference>
<dbReference type="SMART" id="SM00436">
    <property type="entry name" value="TOP1Bc"/>
    <property type="match status" value="1"/>
</dbReference>
<dbReference type="InterPro" id="IPR023405">
    <property type="entry name" value="Topo_IA_core_domain"/>
</dbReference>
<dbReference type="Gene3D" id="2.70.20.10">
    <property type="entry name" value="Topoisomerase I, domain 3"/>
    <property type="match status" value="1"/>
</dbReference>
<dbReference type="Proteomes" id="UP000016662">
    <property type="component" value="Unassembled WGS sequence"/>
</dbReference>
<accession>U2LZR1</accession>
<feature type="region of interest" description="Interaction with DNA" evidence="10">
    <location>
        <begin position="162"/>
        <end position="167"/>
    </location>
</feature>
<dbReference type="InterPro" id="IPR006171">
    <property type="entry name" value="TOPRIM_dom"/>
</dbReference>
<dbReference type="InterPro" id="IPR013497">
    <property type="entry name" value="Topo_IA_cen"/>
</dbReference>
<comment type="catalytic activity">
    <reaction evidence="1 10">
        <text>ATP-independent breakage of single-stranded DNA, followed by passage and rejoining.</text>
        <dbReference type="EC" id="5.6.2.1"/>
    </reaction>
</comment>
<organism evidence="13 14">
    <name type="scientific">Ruminococcus callidus ATCC 27760</name>
    <dbReference type="NCBI Taxonomy" id="411473"/>
    <lineage>
        <taxon>Bacteria</taxon>
        <taxon>Bacillati</taxon>
        <taxon>Bacillota</taxon>
        <taxon>Clostridia</taxon>
        <taxon>Eubacteriales</taxon>
        <taxon>Oscillospiraceae</taxon>
        <taxon>Ruminococcus</taxon>
    </lineage>
</organism>
<dbReference type="PROSITE" id="PS50880">
    <property type="entry name" value="TOPRIM"/>
    <property type="match status" value="1"/>
</dbReference>
<dbReference type="RefSeq" id="WP_021680539.1">
    <property type="nucleotide sequence ID" value="NZ_KI260295.1"/>
</dbReference>
<keyword evidence="5" id="KW-0862">Zinc</keyword>
<dbReference type="Gene3D" id="1.10.290.10">
    <property type="entry name" value="Topoisomerase I, domain 4"/>
    <property type="match status" value="1"/>
</dbReference>
<dbReference type="PROSITE" id="PS52039">
    <property type="entry name" value="TOPO_IA_2"/>
    <property type="match status" value="1"/>
</dbReference>
<dbReference type="Pfam" id="PF01396">
    <property type="entry name" value="Zn_ribbon_Top1"/>
    <property type="match status" value="3"/>
</dbReference>
<dbReference type="GO" id="GO:0003677">
    <property type="term" value="F:DNA binding"/>
    <property type="evidence" value="ECO:0007669"/>
    <property type="project" value="UniProtKB-KW"/>
</dbReference>
<name>U2LZR1_9FIRM</name>
<dbReference type="InterPro" id="IPR034149">
    <property type="entry name" value="TOPRIM_TopoI"/>
</dbReference>
<comment type="function">
    <text evidence="10">Releases the supercoiling and torsional tension of DNA, which is introduced during the DNA replication and transcription, by transiently cleaving and rejoining one strand of the DNA duplex. Introduces a single-strand break via transesterification at a target site in duplex DNA. The scissile phosphodiester is attacked by the catalytic tyrosine of the enzyme, resulting in the formation of a DNA-(5'-phosphotyrosyl)-enzyme intermediate and the expulsion of a 3'-OH DNA strand. The free DNA strand then undergoes passage around the unbroken strand, thus removing DNA supercoils. Finally, in the religation step, the DNA 3'-OH attacks the covalent intermediate to expel the active-site tyrosine and restore the DNA phosphodiester backbone.</text>
</comment>
<dbReference type="EC" id="5.6.2.1" evidence="10"/>
<dbReference type="GO" id="GO:0008270">
    <property type="term" value="F:zinc ion binding"/>
    <property type="evidence" value="ECO:0007669"/>
    <property type="project" value="UniProtKB-KW"/>
</dbReference>
<protein>
    <recommendedName>
        <fullName evidence="10">DNA topoisomerase 1</fullName>
        <ecNumber evidence="10">5.6.2.1</ecNumber>
    </recommendedName>
    <alternativeName>
        <fullName evidence="10">DNA topoisomerase I</fullName>
    </alternativeName>
</protein>
<dbReference type="SMART" id="SM00493">
    <property type="entry name" value="TOPRIM"/>
    <property type="match status" value="1"/>
</dbReference>
<feature type="active site" description="O-(5'-phospho-DNA)-tyrosine intermediate" evidence="10">
    <location>
        <position position="302"/>
    </location>
</feature>
<dbReference type="InterPro" id="IPR013824">
    <property type="entry name" value="Topo_IA_cen_sub1"/>
</dbReference>
<keyword evidence="7 10" id="KW-0799">Topoisomerase</keyword>
<dbReference type="InterPro" id="IPR013825">
    <property type="entry name" value="Topo_IA_cen_sub2"/>
</dbReference>
<dbReference type="OrthoDB" id="9804262at2"/>
<keyword evidence="3" id="KW-0479">Metal-binding</keyword>
<dbReference type="HAMAP" id="MF_00952">
    <property type="entry name" value="Topoisom_1_prok"/>
    <property type="match status" value="1"/>
</dbReference>
<feature type="site" description="Interaction with DNA" evidence="10">
    <location>
        <position position="147"/>
    </location>
</feature>
<keyword evidence="4" id="KW-0863">Zinc-finger</keyword>
<dbReference type="PROSITE" id="PS00396">
    <property type="entry name" value="TOPO_IA_1"/>
    <property type="match status" value="1"/>
</dbReference>
<comment type="caution">
    <text evidence="10">Lacks conserved residue(s) required for the propagation of feature annotation.</text>
</comment>
<evidence type="ECO:0000256" key="2">
    <source>
        <dbReference type="ARBA" id="ARBA00009446"/>
    </source>
</evidence>
<evidence type="ECO:0000256" key="6">
    <source>
        <dbReference type="ARBA" id="ARBA00022842"/>
    </source>
</evidence>
<feature type="domain" description="Toprim" evidence="11">
    <location>
        <begin position="2"/>
        <end position="112"/>
    </location>
</feature>
<dbReference type="GO" id="GO:0003917">
    <property type="term" value="F:DNA topoisomerase type I (single strand cut, ATP-independent) activity"/>
    <property type="evidence" value="ECO:0007669"/>
    <property type="project" value="UniProtKB-UniRule"/>
</dbReference>
<dbReference type="InterPro" id="IPR013826">
    <property type="entry name" value="Topo_IA_cen_sub3"/>
</dbReference>
<feature type="site" description="Interaction with DNA" evidence="10">
    <location>
        <position position="138"/>
    </location>
</feature>
<evidence type="ECO:0000256" key="5">
    <source>
        <dbReference type="ARBA" id="ARBA00022833"/>
    </source>
</evidence>
<dbReference type="GO" id="GO:0006265">
    <property type="term" value="P:DNA topological change"/>
    <property type="evidence" value="ECO:0007669"/>
    <property type="project" value="UniProtKB-UniRule"/>
</dbReference>
<dbReference type="InterPro" id="IPR028612">
    <property type="entry name" value="Topoisom_1_IA"/>
</dbReference>
<evidence type="ECO:0000256" key="7">
    <source>
        <dbReference type="ARBA" id="ARBA00023029"/>
    </source>
</evidence>
<feature type="site" description="Interaction with DNA" evidence="10">
    <location>
        <position position="32"/>
    </location>
</feature>
<evidence type="ECO:0000256" key="8">
    <source>
        <dbReference type="ARBA" id="ARBA00023125"/>
    </source>
</evidence>
<dbReference type="Gene3D" id="1.10.460.10">
    <property type="entry name" value="Topoisomerase I, domain 2"/>
    <property type="match status" value="1"/>
</dbReference>
<dbReference type="EMBL" id="AWVF01000292">
    <property type="protein sequence ID" value="ERJ92533.1"/>
    <property type="molecule type" value="Genomic_DNA"/>
</dbReference>
<proteinExistence type="inferred from homology"/>
<dbReference type="Gene3D" id="3.30.65.10">
    <property type="entry name" value="Bacterial Topoisomerase I, domain 1"/>
    <property type="match status" value="2"/>
</dbReference>
<dbReference type="InterPro" id="IPR003602">
    <property type="entry name" value="Topo_IA_DNA-bd_dom"/>
</dbReference>
<dbReference type="Gene3D" id="3.40.50.140">
    <property type="match status" value="1"/>
</dbReference>
<evidence type="ECO:0000256" key="3">
    <source>
        <dbReference type="ARBA" id="ARBA00022723"/>
    </source>
</evidence>
<dbReference type="InterPro" id="IPR013498">
    <property type="entry name" value="Topo_IA_Znf"/>
</dbReference>
<feature type="site" description="Interaction with DNA" evidence="10">
    <location>
        <position position="154"/>
    </location>
</feature>
<gene>
    <name evidence="10" type="primary">topA</name>
    <name evidence="13" type="ORF">RUMCAL_02372</name>
</gene>
<keyword evidence="8 10" id="KW-0238">DNA-binding</keyword>
<evidence type="ECO:0000256" key="1">
    <source>
        <dbReference type="ARBA" id="ARBA00000213"/>
    </source>
</evidence>
<evidence type="ECO:0000259" key="12">
    <source>
        <dbReference type="PROSITE" id="PS52039"/>
    </source>
</evidence>
<keyword evidence="6" id="KW-0460">Magnesium</keyword>
<feature type="domain" description="Topo IA-type catalytic" evidence="12">
    <location>
        <begin position="128"/>
        <end position="560"/>
    </location>
</feature>
<dbReference type="InterPro" id="IPR023406">
    <property type="entry name" value="Topo_IA_AS"/>
</dbReference>
<dbReference type="SUPFAM" id="SSF57783">
    <property type="entry name" value="Zinc beta-ribbon"/>
    <property type="match status" value="1"/>
</dbReference>